<reference evidence="2" key="1">
    <citation type="submission" date="2017-05" db="EMBL/GenBank/DDBJ databases">
        <title>Complete and WGS of Bordetella genogroups.</title>
        <authorList>
            <person name="Spilker T."/>
            <person name="Lipuma J."/>
        </authorList>
    </citation>
    <scope>NUCLEOTIDE SEQUENCE [LARGE SCALE GENOMIC DNA]</scope>
    <source>
        <strain evidence="2">AU18089</strain>
    </source>
</reference>
<dbReference type="Proteomes" id="UP000216947">
    <property type="component" value="Unassembled WGS sequence"/>
</dbReference>
<keyword evidence="2" id="KW-1185">Reference proteome</keyword>
<comment type="caution">
    <text evidence="1">The sequence shown here is derived from an EMBL/GenBank/DDBJ whole genome shotgun (WGS) entry which is preliminary data.</text>
</comment>
<evidence type="ECO:0000313" key="2">
    <source>
        <dbReference type="Proteomes" id="UP000216947"/>
    </source>
</evidence>
<accession>A0A261RSG1</accession>
<proteinExistence type="predicted"/>
<protein>
    <submittedName>
        <fullName evidence="1">Uncharacterized protein</fullName>
    </submittedName>
</protein>
<sequence length="59" mass="6215">MSLSENGVPIPDAPRPARYAGALRMHSNESGTRPDLCAVAANIESQGDTRPASASPFYI</sequence>
<evidence type="ECO:0000313" key="1">
    <source>
        <dbReference type="EMBL" id="OZI27213.1"/>
    </source>
</evidence>
<gene>
    <name evidence="1" type="ORF">CAL19_00275</name>
</gene>
<organism evidence="1 2">
    <name type="scientific">Bordetella genomosp. 7</name>
    <dbReference type="NCBI Taxonomy" id="1416805"/>
    <lineage>
        <taxon>Bacteria</taxon>
        <taxon>Pseudomonadati</taxon>
        <taxon>Pseudomonadota</taxon>
        <taxon>Betaproteobacteria</taxon>
        <taxon>Burkholderiales</taxon>
        <taxon>Alcaligenaceae</taxon>
        <taxon>Bordetella</taxon>
    </lineage>
</organism>
<dbReference type="AlphaFoldDB" id="A0A261RSG1"/>
<name>A0A261RSG1_9BORD</name>
<dbReference type="EMBL" id="NEVK01000001">
    <property type="protein sequence ID" value="OZI27213.1"/>
    <property type="molecule type" value="Genomic_DNA"/>
</dbReference>